<accession>A0A919IYF5</accession>
<comment type="caution">
    <text evidence="7">The sequence shown here is derived from an EMBL/GenBank/DDBJ whole genome shotgun (WGS) entry which is preliminary data.</text>
</comment>
<evidence type="ECO:0000256" key="2">
    <source>
        <dbReference type="ARBA" id="ARBA00023125"/>
    </source>
</evidence>
<dbReference type="InterPro" id="IPR001647">
    <property type="entry name" value="HTH_TetR"/>
</dbReference>
<dbReference type="SUPFAM" id="SSF46689">
    <property type="entry name" value="Homeodomain-like"/>
    <property type="match status" value="1"/>
</dbReference>
<dbReference type="GO" id="GO:0000976">
    <property type="term" value="F:transcription cis-regulatory region binding"/>
    <property type="evidence" value="ECO:0007669"/>
    <property type="project" value="TreeGrafter"/>
</dbReference>
<dbReference type="Proteomes" id="UP000619479">
    <property type="component" value="Unassembled WGS sequence"/>
</dbReference>
<dbReference type="PANTHER" id="PTHR30055:SF146">
    <property type="entry name" value="HTH-TYPE TRANSCRIPTIONAL DUAL REGULATOR CECR"/>
    <property type="match status" value="1"/>
</dbReference>
<dbReference type="SUPFAM" id="SSF48498">
    <property type="entry name" value="Tetracyclin repressor-like, C-terminal domain"/>
    <property type="match status" value="1"/>
</dbReference>
<evidence type="ECO:0000313" key="8">
    <source>
        <dbReference type="Proteomes" id="UP000619479"/>
    </source>
</evidence>
<evidence type="ECO:0000256" key="4">
    <source>
        <dbReference type="PROSITE-ProRule" id="PRU00335"/>
    </source>
</evidence>
<gene>
    <name evidence="7" type="ORF">Acy02nite_82710</name>
</gene>
<dbReference type="InterPro" id="IPR009057">
    <property type="entry name" value="Homeodomain-like_sf"/>
</dbReference>
<dbReference type="Pfam" id="PF00440">
    <property type="entry name" value="TetR_N"/>
    <property type="match status" value="1"/>
</dbReference>
<dbReference type="AlphaFoldDB" id="A0A919IYF5"/>
<evidence type="ECO:0000313" key="7">
    <source>
        <dbReference type="EMBL" id="GID70390.1"/>
    </source>
</evidence>
<dbReference type="PANTHER" id="PTHR30055">
    <property type="entry name" value="HTH-TYPE TRANSCRIPTIONAL REGULATOR RUTR"/>
    <property type="match status" value="1"/>
</dbReference>
<feature type="domain" description="HTH tetR-type" evidence="6">
    <location>
        <begin position="27"/>
        <end position="87"/>
    </location>
</feature>
<name>A0A919IYF5_9ACTN</name>
<dbReference type="Gene3D" id="1.10.357.10">
    <property type="entry name" value="Tetracycline Repressor, domain 2"/>
    <property type="match status" value="1"/>
</dbReference>
<dbReference type="EMBL" id="BOMH01000074">
    <property type="protein sequence ID" value="GID70390.1"/>
    <property type="molecule type" value="Genomic_DNA"/>
</dbReference>
<reference evidence="7" key="1">
    <citation type="submission" date="2021-01" db="EMBL/GenBank/DDBJ databases">
        <title>Whole genome shotgun sequence of Actinoplanes cyaneus NBRC 14990.</title>
        <authorList>
            <person name="Komaki H."/>
            <person name="Tamura T."/>
        </authorList>
    </citation>
    <scope>NUCLEOTIDE SEQUENCE</scope>
    <source>
        <strain evidence="7">NBRC 14990</strain>
    </source>
</reference>
<dbReference type="RefSeq" id="WP_203754139.1">
    <property type="nucleotide sequence ID" value="NZ_BAAAUC010000059.1"/>
</dbReference>
<keyword evidence="1" id="KW-0805">Transcription regulation</keyword>
<evidence type="ECO:0000256" key="5">
    <source>
        <dbReference type="SAM" id="MobiDB-lite"/>
    </source>
</evidence>
<protein>
    <submittedName>
        <fullName evidence="7">Transcriptional regulator</fullName>
    </submittedName>
</protein>
<dbReference type="InterPro" id="IPR036271">
    <property type="entry name" value="Tet_transcr_reg_TetR-rel_C_sf"/>
</dbReference>
<dbReference type="PROSITE" id="PS50977">
    <property type="entry name" value="HTH_TETR_2"/>
    <property type="match status" value="1"/>
</dbReference>
<dbReference type="InterPro" id="IPR011075">
    <property type="entry name" value="TetR_C"/>
</dbReference>
<feature type="region of interest" description="Disordered" evidence="5">
    <location>
        <begin position="1"/>
        <end position="28"/>
    </location>
</feature>
<dbReference type="Pfam" id="PF16914">
    <property type="entry name" value="TetR_C_12"/>
    <property type="match status" value="1"/>
</dbReference>
<keyword evidence="3" id="KW-0804">Transcription</keyword>
<dbReference type="InterPro" id="IPR050109">
    <property type="entry name" value="HTH-type_TetR-like_transc_reg"/>
</dbReference>
<keyword evidence="8" id="KW-1185">Reference proteome</keyword>
<evidence type="ECO:0000259" key="6">
    <source>
        <dbReference type="PROSITE" id="PS50977"/>
    </source>
</evidence>
<evidence type="ECO:0000256" key="3">
    <source>
        <dbReference type="ARBA" id="ARBA00023163"/>
    </source>
</evidence>
<evidence type="ECO:0000256" key="1">
    <source>
        <dbReference type="ARBA" id="ARBA00023015"/>
    </source>
</evidence>
<organism evidence="7 8">
    <name type="scientific">Actinoplanes cyaneus</name>
    <dbReference type="NCBI Taxonomy" id="52696"/>
    <lineage>
        <taxon>Bacteria</taxon>
        <taxon>Bacillati</taxon>
        <taxon>Actinomycetota</taxon>
        <taxon>Actinomycetes</taxon>
        <taxon>Micromonosporales</taxon>
        <taxon>Micromonosporaceae</taxon>
        <taxon>Actinoplanes</taxon>
    </lineage>
</organism>
<dbReference type="GO" id="GO:0003700">
    <property type="term" value="F:DNA-binding transcription factor activity"/>
    <property type="evidence" value="ECO:0007669"/>
    <property type="project" value="TreeGrafter"/>
</dbReference>
<dbReference type="PRINTS" id="PR00455">
    <property type="entry name" value="HTHTETR"/>
</dbReference>
<proteinExistence type="predicted"/>
<keyword evidence="2 4" id="KW-0238">DNA-binding</keyword>
<sequence>MTDSPSGPGPRRTRAARTAEPPRARGRRTRDAILRAAETLFAERGPAAVSVADIAGAAGAHPNQITYYFGSKDALFVEAAFRLLLHQAQRLEPIGLRKRTPESFRAALARTALALPAVPVAVHAMSVSRLRPELHASVQQSLSVLFLQAERYLSAVLERRGWTVDRPAAVEVRTFWTTVFGARLFTESGYSGESADVDLAGVLTVREA</sequence>
<feature type="DNA-binding region" description="H-T-H motif" evidence="4">
    <location>
        <begin position="50"/>
        <end position="69"/>
    </location>
</feature>